<dbReference type="EMBL" id="QRDQ01000011">
    <property type="protein sequence ID" value="RED22182.1"/>
    <property type="molecule type" value="Genomic_DNA"/>
</dbReference>
<dbReference type="RefSeq" id="WP_115889632.1">
    <property type="nucleotide sequence ID" value="NZ_QRDQ01000011.1"/>
</dbReference>
<evidence type="ECO:0000313" key="4">
    <source>
        <dbReference type="Proteomes" id="UP000257004"/>
    </source>
</evidence>
<feature type="transmembrane region" description="Helical" evidence="1">
    <location>
        <begin position="158"/>
        <end position="183"/>
    </location>
</feature>
<feature type="transmembrane region" description="Helical" evidence="1">
    <location>
        <begin position="195"/>
        <end position="219"/>
    </location>
</feature>
<dbReference type="AlphaFoldDB" id="A0A3D9FP34"/>
<evidence type="ECO:0000259" key="2">
    <source>
        <dbReference type="PROSITE" id="PS51468"/>
    </source>
</evidence>
<organism evidence="3 4">
    <name type="scientific">Flavobacterium cutihirudinis</name>
    <dbReference type="NCBI Taxonomy" id="1265740"/>
    <lineage>
        <taxon>Bacteria</taxon>
        <taxon>Pseudomonadati</taxon>
        <taxon>Bacteroidota</taxon>
        <taxon>Flavobacteriia</taxon>
        <taxon>Flavobacteriales</taxon>
        <taxon>Flavobacteriaceae</taxon>
        <taxon>Flavobacterium</taxon>
    </lineage>
</organism>
<feature type="transmembrane region" description="Helical" evidence="1">
    <location>
        <begin position="132"/>
        <end position="152"/>
    </location>
</feature>
<proteinExistence type="predicted"/>
<feature type="domain" description="VIT" evidence="2">
    <location>
        <begin position="324"/>
        <end position="455"/>
    </location>
</feature>
<dbReference type="Pfam" id="PF08487">
    <property type="entry name" value="VIT"/>
    <property type="match status" value="1"/>
</dbReference>
<feature type="transmembrane region" description="Helical" evidence="1">
    <location>
        <begin position="49"/>
        <end position="68"/>
    </location>
</feature>
<feature type="transmembrane region" description="Helical" evidence="1">
    <location>
        <begin position="21"/>
        <end position="37"/>
    </location>
</feature>
<dbReference type="Proteomes" id="UP000257004">
    <property type="component" value="Unassembled WGS sequence"/>
</dbReference>
<dbReference type="InterPro" id="IPR013694">
    <property type="entry name" value="VIT"/>
</dbReference>
<protein>
    <submittedName>
        <fullName evidence="3">XrtN system VIT domain protein</fullName>
    </submittedName>
</protein>
<feature type="transmembrane region" description="Helical" evidence="1">
    <location>
        <begin position="104"/>
        <end position="120"/>
    </location>
</feature>
<evidence type="ECO:0000256" key="1">
    <source>
        <dbReference type="SAM" id="Phobius"/>
    </source>
</evidence>
<accession>A0A3D9FP34</accession>
<dbReference type="PROSITE" id="PS51468">
    <property type="entry name" value="VIT"/>
    <property type="match status" value="1"/>
</dbReference>
<keyword evidence="1" id="KW-0812">Transmembrane</keyword>
<evidence type="ECO:0000313" key="3">
    <source>
        <dbReference type="EMBL" id="RED22182.1"/>
    </source>
</evidence>
<comment type="caution">
    <text evidence="3">The sequence shown here is derived from an EMBL/GenBank/DDBJ whole genome shotgun (WGS) entry which is preliminary data.</text>
</comment>
<dbReference type="InterPro" id="IPR031005">
    <property type="entry name" value="Sorted_by_XrtN"/>
</dbReference>
<keyword evidence="4" id="KW-1185">Reference proteome</keyword>
<sequence length="831" mass="95137">MRYKLGILDYYSQKTGVQISLFVTLFSTIFMICALTSKEFSYREYESVGSISLIIEFIYGTVVSFLILRKREEYLHLVPFLMLNWLIGCFSLNVFISIFQNLPVWVYITTFVFCISNFFLYQNEIKTPHTYIVYFINGATFWIIFYFALFLIPVTPYSFIGILALGMGFYGLVPAIILVIHLLTIILHLPKNRSYYLSFSAGFSIVLVSFLIFTTGLVIESKKIAQIVKINSFESNADLPAYISVSQNIKPNFFNEILLKKNLVYINIDEFFSFDRFGSFSKQQFNGTKINNPFISIAYLVCDDLGLDNDDKINILKSNFDKRLETEEQLWNGDDLFTKKIKEDVKVYPEARLAYTEITMDIACGEDSRGNEEAIYSFQLPEGSVATSLSLWVNGVERKGVLTTKEKAKKAYNQIVGVEYRDPSLIQWKEGNKVVVRVFPVNRQTPRKFKCGFTTPLKIEDSQMKYQSLSIKGPNISNAGTISRIQITGNSAVETSKDFEFEKGFYMNQSKGLDDWQATMPLSKINHSSFAWNGKIYEVDAIQKAVISFTPSEIILDLNNNWTTKQIESFVNLDQQNLYVFVNGQKKKIDKDNFKAIQLDFEDSQYTLLPLYKLAKNSLVITKSGTFSANFEELEESNYLKKIKSGTKQKNIKVFNISSDINPFWQTAKEQKYVDYFQSSLATCLEMINKHQFPVYKTDPNSINIEPSQVSISENISSQNSKNNGTNHIYRMYAFGKVLEEQVKIQNDSVANNQYVELAKDANIVTPISSLIVLETDEDYKNNGIDKNVNTLGNASINNDGAVPEPHEWLLIIIGTATLYFYYRKTKKQTV</sequence>
<feature type="transmembrane region" description="Helical" evidence="1">
    <location>
        <begin position="80"/>
        <end position="98"/>
    </location>
</feature>
<keyword evidence="1" id="KW-1133">Transmembrane helix</keyword>
<keyword evidence="1" id="KW-0472">Membrane</keyword>
<gene>
    <name evidence="3" type="ORF">BD847_3690</name>
</gene>
<dbReference type="NCBIfam" id="TIGR04477">
    <property type="entry name" value="sorted_by_XrtN"/>
    <property type="match status" value="1"/>
</dbReference>
<name>A0A3D9FP34_9FLAO</name>
<dbReference type="OrthoDB" id="1801976at2"/>
<reference evidence="3 4" key="1">
    <citation type="submission" date="2018-07" db="EMBL/GenBank/DDBJ databases">
        <title>Genomic Encyclopedia of Archaeal and Bacterial Type Strains, Phase II (KMG-II): from individual species to whole genera.</title>
        <authorList>
            <person name="Goeker M."/>
        </authorList>
    </citation>
    <scope>NUCLEOTIDE SEQUENCE [LARGE SCALE GENOMIC DNA]</scope>
    <source>
        <strain evidence="3 4">DSM 25795</strain>
    </source>
</reference>